<keyword evidence="2" id="KW-0560">Oxidoreductase</keyword>
<dbReference type="Proteomes" id="UP001219901">
    <property type="component" value="Chromosome"/>
</dbReference>
<dbReference type="Proteomes" id="UP001321249">
    <property type="component" value="Unassembled WGS sequence"/>
</dbReference>
<dbReference type="InterPro" id="IPR029479">
    <property type="entry name" value="Nitroreductase"/>
</dbReference>
<keyword evidence="6" id="KW-1185">Reference proteome</keyword>
<feature type="domain" description="Nitroreductase" evidence="3">
    <location>
        <begin position="22"/>
        <end position="161"/>
    </location>
</feature>
<dbReference type="SMR" id="A0AAJ5ZKB8"/>
<dbReference type="CDD" id="cd02138">
    <property type="entry name" value="TdsD-like"/>
    <property type="match status" value="1"/>
</dbReference>
<evidence type="ECO:0000313" key="6">
    <source>
        <dbReference type="Proteomes" id="UP001219901"/>
    </source>
</evidence>
<gene>
    <name evidence="4" type="ORF">GKO46_00195</name>
    <name evidence="5" type="ORF">GKO48_09025</name>
</gene>
<evidence type="ECO:0000313" key="7">
    <source>
        <dbReference type="Proteomes" id="UP001321249"/>
    </source>
</evidence>
<dbReference type="Pfam" id="PF00881">
    <property type="entry name" value="Nitroreductase"/>
    <property type="match status" value="1"/>
</dbReference>
<reference evidence="6 7" key="1">
    <citation type="submission" date="2019-11" db="EMBL/GenBank/DDBJ databases">
        <authorList>
            <person name="Cho J.-C."/>
        </authorList>
    </citation>
    <scope>NUCLEOTIDE SEQUENCE [LARGE SCALE GENOMIC DNA]</scope>
    <source>
        <strain evidence="5 6">JH1073</strain>
        <strain evidence="4 7">JH702</strain>
    </source>
</reference>
<evidence type="ECO:0000256" key="2">
    <source>
        <dbReference type="ARBA" id="ARBA00023002"/>
    </source>
</evidence>
<protein>
    <submittedName>
        <fullName evidence="5">Nitroreductase</fullName>
    </submittedName>
</protein>
<evidence type="ECO:0000313" key="4">
    <source>
        <dbReference type="EMBL" id="MDG0865493.1"/>
    </source>
</evidence>
<dbReference type="PANTHER" id="PTHR43673">
    <property type="entry name" value="NAD(P)H NITROREDUCTASE YDGI-RELATED"/>
    <property type="match status" value="1"/>
</dbReference>
<dbReference type="GO" id="GO:0016491">
    <property type="term" value="F:oxidoreductase activity"/>
    <property type="evidence" value="ECO:0007669"/>
    <property type="project" value="UniProtKB-KW"/>
</dbReference>
<dbReference type="SUPFAM" id="SSF55469">
    <property type="entry name" value="FMN-dependent nitroreductase-like"/>
    <property type="match status" value="1"/>
</dbReference>
<dbReference type="EMBL" id="WMBE01000001">
    <property type="protein sequence ID" value="MDG0865493.1"/>
    <property type="molecule type" value="Genomic_DNA"/>
</dbReference>
<evidence type="ECO:0000256" key="1">
    <source>
        <dbReference type="ARBA" id="ARBA00007118"/>
    </source>
</evidence>
<name>A0AAJ5ZKB8_9CHLR</name>
<organism evidence="5 6">
    <name type="scientific">Candidatus Lucifugimonas marina</name>
    <dbReference type="NCBI Taxonomy" id="3038979"/>
    <lineage>
        <taxon>Bacteria</taxon>
        <taxon>Bacillati</taxon>
        <taxon>Chloroflexota</taxon>
        <taxon>Dehalococcoidia</taxon>
        <taxon>SAR202 cluster</taxon>
        <taxon>Candidatus Lucifugimonadales</taxon>
        <taxon>Candidatus Lucifugimonadaceae</taxon>
        <taxon>Candidatus Lucifugimonas</taxon>
    </lineage>
</organism>
<dbReference type="AlphaFoldDB" id="A0AAJ5ZKB8"/>
<evidence type="ECO:0000259" key="3">
    <source>
        <dbReference type="Pfam" id="PF00881"/>
    </source>
</evidence>
<dbReference type="PANTHER" id="PTHR43673:SF10">
    <property type="entry name" value="NADH DEHYDROGENASE_NAD(P)H NITROREDUCTASE XCC3605-RELATED"/>
    <property type="match status" value="1"/>
</dbReference>
<sequence>MTSGDSKNSRQASANVEPMFIERWSSKAFADKPLSDDEIASLFEAARWAPSATNRQPWIFVYATDGPGRERFNALLSEGNARYAPKAAMMVLVFARTVDEEGNKIRTAQFDTGAAWMSLALQANRMGLNTRAMGGIDLDAAYDVAGVSRDNFETICAIAVGTRGTDDDIHPRMVKQNLANDRKDASEIAFKGKYSG</sequence>
<reference evidence="5" key="2">
    <citation type="journal article" date="2023" name="Nat. Commun.">
        <title>Cultivation of marine bacteria of the SAR202 clade.</title>
        <authorList>
            <person name="Lim Y."/>
            <person name="Seo J.H."/>
            <person name="Giovannoni S.J."/>
            <person name="Kang I."/>
            <person name="Cho J.C."/>
        </authorList>
    </citation>
    <scope>NUCLEOTIDE SEQUENCE</scope>
    <source>
        <strain evidence="5">JH1073</strain>
    </source>
</reference>
<dbReference type="EMBL" id="CP046147">
    <property type="protein sequence ID" value="WFG39753.1"/>
    <property type="molecule type" value="Genomic_DNA"/>
</dbReference>
<reference evidence="6" key="3">
    <citation type="submission" date="2023-06" db="EMBL/GenBank/DDBJ databases">
        <title>Pangenomics reveal diversification of enzyme families and niche specialization in globally abundant SAR202 bacteria.</title>
        <authorList>
            <person name="Saw J.H.W."/>
        </authorList>
    </citation>
    <scope>NUCLEOTIDE SEQUENCE [LARGE SCALE GENOMIC DNA]</scope>
    <source>
        <strain evidence="6">JH1073</strain>
    </source>
</reference>
<comment type="similarity">
    <text evidence="1">Belongs to the nitroreductase family.</text>
</comment>
<accession>A0AAJ5ZKB8</accession>
<dbReference type="RefSeq" id="WP_342823780.1">
    <property type="nucleotide sequence ID" value="NZ_CP046146.1"/>
</dbReference>
<proteinExistence type="inferred from homology"/>
<dbReference type="InterPro" id="IPR000415">
    <property type="entry name" value="Nitroreductase-like"/>
</dbReference>
<dbReference type="Gene3D" id="3.40.109.10">
    <property type="entry name" value="NADH Oxidase"/>
    <property type="match status" value="1"/>
</dbReference>
<evidence type="ECO:0000313" key="5">
    <source>
        <dbReference type="EMBL" id="WFG39753.1"/>
    </source>
</evidence>